<evidence type="ECO:0000313" key="2">
    <source>
        <dbReference type="Proteomes" id="UP000499080"/>
    </source>
</evidence>
<sequence length="100" mass="11390">MTLLPPTEAAAHQHFLGVYHQIQHWLGNKKRHEDWDRDKTMSGLKPVKTLKPLHPTLIYTRHPASTRWDAGEIAAVGRPVCFVQCYVFIVGTTAITGRFK</sequence>
<accession>A0A4Y2G5J7</accession>
<keyword evidence="2" id="KW-1185">Reference proteome</keyword>
<dbReference type="Proteomes" id="UP000499080">
    <property type="component" value="Unassembled WGS sequence"/>
</dbReference>
<organism evidence="1 2">
    <name type="scientific">Araneus ventricosus</name>
    <name type="common">Orbweaver spider</name>
    <name type="synonym">Epeira ventricosa</name>
    <dbReference type="NCBI Taxonomy" id="182803"/>
    <lineage>
        <taxon>Eukaryota</taxon>
        <taxon>Metazoa</taxon>
        <taxon>Ecdysozoa</taxon>
        <taxon>Arthropoda</taxon>
        <taxon>Chelicerata</taxon>
        <taxon>Arachnida</taxon>
        <taxon>Araneae</taxon>
        <taxon>Araneomorphae</taxon>
        <taxon>Entelegynae</taxon>
        <taxon>Araneoidea</taxon>
        <taxon>Araneidae</taxon>
        <taxon>Araneus</taxon>
    </lineage>
</organism>
<dbReference type="EMBL" id="BGPR01001202">
    <property type="protein sequence ID" value="GBM48046.1"/>
    <property type="molecule type" value="Genomic_DNA"/>
</dbReference>
<dbReference type="OrthoDB" id="8195485at2759"/>
<evidence type="ECO:0000313" key="1">
    <source>
        <dbReference type="EMBL" id="GBM48046.1"/>
    </source>
</evidence>
<protein>
    <submittedName>
        <fullName evidence="1">Uncharacterized protein</fullName>
    </submittedName>
</protein>
<name>A0A4Y2G5J7_ARAVE</name>
<comment type="caution">
    <text evidence="1">The sequence shown here is derived from an EMBL/GenBank/DDBJ whole genome shotgun (WGS) entry which is preliminary data.</text>
</comment>
<proteinExistence type="predicted"/>
<reference evidence="1 2" key="1">
    <citation type="journal article" date="2019" name="Sci. Rep.">
        <title>Orb-weaving spider Araneus ventricosus genome elucidates the spidroin gene catalogue.</title>
        <authorList>
            <person name="Kono N."/>
            <person name="Nakamura H."/>
            <person name="Ohtoshi R."/>
            <person name="Moran D.A.P."/>
            <person name="Shinohara A."/>
            <person name="Yoshida Y."/>
            <person name="Fujiwara M."/>
            <person name="Mori M."/>
            <person name="Tomita M."/>
            <person name="Arakawa K."/>
        </authorList>
    </citation>
    <scope>NUCLEOTIDE SEQUENCE [LARGE SCALE GENOMIC DNA]</scope>
</reference>
<dbReference type="AlphaFoldDB" id="A0A4Y2G5J7"/>
<gene>
    <name evidence="1" type="ORF">AVEN_34373_1</name>
</gene>